<keyword evidence="8" id="KW-0804">Transcription</keyword>
<evidence type="ECO:0000313" key="11">
    <source>
        <dbReference type="EMBL" id="KPU45251.1"/>
    </source>
</evidence>
<dbReference type="PIRSF" id="PIRSF000774">
    <property type="entry name" value="RpoN"/>
    <property type="match status" value="1"/>
</dbReference>
<comment type="similarity">
    <text evidence="1">Belongs to the sigma-54 factor family.</text>
</comment>
<evidence type="ECO:0000259" key="9">
    <source>
        <dbReference type="Pfam" id="PF04552"/>
    </source>
</evidence>
<protein>
    <submittedName>
        <fullName evidence="11">RNA polymerase sigma-54 factor</fullName>
    </submittedName>
</protein>
<keyword evidence="2" id="KW-0240">DNA-directed RNA polymerase</keyword>
<dbReference type="OrthoDB" id="9814402at2"/>
<dbReference type="PROSITE" id="PS50044">
    <property type="entry name" value="SIGMA54_3"/>
    <property type="match status" value="1"/>
</dbReference>
<sequence length="451" mass="52411">MKMNFDLSMRQTQKLVMTQQLQMAIKLLQMPSLELNEYIQEQLEDNPVLESLPDEKPIDEPKIDWKEYIKTIENYDYYENYHENDESLSPINFIPSVTTLREHLMFQLHLAVRNNEDVQIGEYIIDNIDGSGYLRADASDIAKHFNIKNEKIEGLIKIIQGFDPVGVGARSITECLILQLREMNMLDYLLEKVINNYLEDIGNNRYNFIAKELSITLKEAQKIGDIIKSLEPKPGRGFESFGHIRYIIPDVVVEKMDGKYMISVNDRMIPALTINSYYKSILLMEDNESKAQDFIKKKMDAAAWLIKSLEQRKNTIYNVVSSIVSFQKDFLDNGLNYLKPLTLKDVAEDIKMHESTVSRAISGKYVQTPRGLYGLKFFFTRGIDVGEDNISSETIKKVIKQIIEKENERRPLSDQKITDILNNQRINIKRRTVAKYREEMNIPPAGKRKRF</sequence>
<dbReference type="InterPro" id="IPR038709">
    <property type="entry name" value="RpoN_core-bd_sf"/>
</dbReference>
<dbReference type="GO" id="GO:0000428">
    <property type="term" value="C:DNA-directed RNA polymerase complex"/>
    <property type="evidence" value="ECO:0007669"/>
    <property type="project" value="UniProtKB-KW"/>
</dbReference>
<gene>
    <name evidence="11" type="primary">rpoN</name>
    <name evidence="11" type="ORF">OXPF_11430</name>
</gene>
<dbReference type="RefSeq" id="WP_054874242.1">
    <property type="nucleotide sequence ID" value="NZ_LKET01000026.1"/>
</dbReference>
<proteinExistence type="inferred from homology"/>
<dbReference type="GO" id="GO:0001216">
    <property type="term" value="F:DNA-binding transcription activator activity"/>
    <property type="evidence" value="ECO:0007669"/>
    <property type="project" value="InterPro"/>
</dbReference>
<dbReference type="Gene3D" id="1.10.10.1330">
    <property type="entry name" value="RNA polymerase sigma-54 factor, core-binding domain"/>
    <property type="match status" value="1"/>
</dbReference>
<dbReference type="NCBIfam" id="TIGR02395">
    <property type="entry name" value="rpoN_sigma"/>
    <property type="match status" value="1"/>
</dbReference>
<keyword evidence="7" id="KW-0238">DNA-binding</keyword>
<dbReference type="Pfam" id="PF04963">
    <property type="entry name" value="Sigma54_CBD"/>
    <property type="match status" value="1"/>
</dbReference>
<dbReference type="Pfam" id="PF04552">
    <property type="entry name" value="Sigma54_DBD"/>
    <property type="match status" value="1"/>
</dbReference>
<dbReference type="STRING" id="36849.OXPF_11430"/>
<keyword evidence="12" id="KW-1185">Reference proteome</keyword>
<keyword evidence="6" id="KW-0731">Sigma factor</keyword>
<comment type="caution">
    <text evidence="11">The sequence shown here is derived from an EMBL/GenBank/DDBJ whole genome shotgun (WGS) entry which is preliminary data.</text>
</comment>
<dbReference type="PATRIC" id="fig|36849.3.peg.1222"/>
<evidence type="ECO:0000256" key="6">
    <source>
        <dbReference type="ARBA" id="ARBA00023082"/>
    </source>
</evidence>
<evidence type="ECO:0000256" key="2">
    <source>
        <dbReference type="ARBA" id="ARBA00022478"/>
    </source>
</evidence>
<dbReference type="GO" id="GO:0003677">
    <property type="term" value="F:DNA binding"/>
    <property type="evidence" value="ECO:0007669"/>
    <property type="project" value="UniProtKB-KW"/>
</dbReference>
<evidence type="ECO:0000256" key="5">
    <source>
        <dbReference type="ARBA" id="ARBA00023015"/>
    </source>
</evidence>
<dbReference type="GO" id="GO:0016779">
    <property type="term" value="F:nucleotidyltransferase activity"/>
    <property type="evidence" value="ECO:0007669"/>
    <property type="project" value="UniProtKB-KW"/>
</dbReference>
<dbReference type="Gene3D" id="1.10.10.60">
    <property type="entry name" value="Homeodomain-like"/>
    <property type="match status" value="1"/>
</dbReference>
<dbReference type="PROSITE" id="PS00717">
    <property type="entry name" value="SIGMA54_1"/>
    <property type="match status" value="1"/>
</dbReference>
<evidence type="ECO:0000256" key="8">
    <source>
        <dbReference type="ARBA" id="ARBA00023163"/>
    </source>
</evidence>
<dbReference type="PANTHER" id="PTHR32248:SF4">
    <property type="entry name" value="RNA POLYMERASE SIGMA-54 FACTOR"/>
    <property type="match status" value="1"/>
</dbReference>
<dbReference type="AlphaFoldDB" id="A0A0P8WBE6"/>
<dbReference type="PROSITE" id="PS00718">
    <property type="entry name" value="SIGMA54_2"/>
    <property type="match status" value="1"/>
</dbReference>
<dbReference type="InterPro" id="IPR007634">
    <property type="entry name" value="RNA_pol_sigma_54_DNA-bd"/>
</dbReference>
<evidence type="ECO:0000259" key="10">
    <source>
        <dbReference type="Pfam" id="PF04963"/>
    </source>
</evidence>
<accession>A0A0P8WBE6</accession>
<keyword evidence="5" id="KW-0805">Transcription regulation</keyword>
<dbReference type="Pfam" id="PF00309">
    <property type="entry name" value="Sigma54_AID"/>
    <property type="match status" value="1"/>
</dbReference>
<evidence type="ECO:0000256" key="3">
    <source>
        <dbReference type="ARBA" id="ARBA00022679"/>
    </source>
</evidence>
<dbReference type="PANTHER" id="PTHR32248">
    <property type="entry name" value="RNA POLYMERASE SIGMA-54 FACTOR"/>
    <property type="match status" value="1"/>
</dbReference>
<name>A0A0P8WBE6_9CLOT</name>
<dbReference type="EMBL" id="LKET01000026">
    <property type="protein sequence ID" value="KPU45251.1"/>
    <property type="molecule type" value="Genomic_DNA"/>
</dbReference>
<feature type="domain" description="RNA polymerase sigma factor 54 core-binding" evidence="10">
    <location>
        <begin position="92"/>
        <end position="278"/>
    </location>
</feature>
<evidence type="ECO:0000256" key="7">
    <source>
        <dbReference type="ARBA" id="ARBA00023125"/>
    </source>
</evidence>
<evidence type="ECO:0000256" key="4">
    <source>
        <dbReference type="ARBA" id="ARBA00022695"/>
    </source>
</evidence>
<keyword evidence="3" id="KW-0808">Transferase</keyword>
<dbReference type="Proteomes" id="UP000050326">
    <property type="component" value="Unassembled WGS sequence"/>
</dbReference>
<organism evidence="11 12">
    <name type="scientific">Oxobacter pfennigii</name>
    <dbReference type="NCBI Taxonomy" id="36849"/>
    <lineage>
        <taxon>Bacteria</taxon>
        <taxon>Bacillati</taxon>
        <taxon>Bacillota</taxon>
        <taxon>Clostridia</taxon>
        <taxon>Eubacteriales</taxon>
        <taxon>Clostridiaceae</taxon>
        <taxon>Oxobacter</taxon>
    </lineage>
</organism>
<evidence type="ECO:0000256" key="1">
    <source>
        <dbReference type="ARBA" id="ARBA00008798"/>
    </source>
</evidence>
<dbReference type="PRINTS" id="PR00045">
    <property type="entry name" value="SIGMA54FCT"/>
</dbReference>
<feature type="domain" description="RNA polymerase sigma factor 54 DNA-binding" evidence="9">
    <location>
        <begin position="293"/>
        <end position="450"/>
    </location>
</feature>
<dbReference type="InterPro" id="IPR007046">
    <property type="entry name" value="RNA_pol_sigma_54_core-bd"/>
</dbReference>
<dbReference type="GO" id="GO:0006352">
    <property type="term" value="P:DNA-templated transcription initiation"/>
    <property type="evidence" value="ECO:0007669"/>
    <property type="project" value="InterPro"/>
</dbReference>
<evidence type="ECO:0000313" key="12">
    <source>
        <dbReference type="Proteomes" id="UP000050326"/>
    </source>
</evidence>
<dbReference type="InterPro" id="IPR000394">
    <property type="entry name" value="RNA_pol_sigma_54"/>
</dbReference>
<reference evidence="11 12" key="1">
    <citation type="submission" date="2015-09" db="EMBL/GenBank/DDBJ databases">
        <title>Genome sequence of Oxobacter pfennigii DSM 3222.</title>
        <authorList>
            <person name="Poehlein A."/>
            <person name="Bengelsdorf F.R."/>
            <person name="Schiel-Bengelsdorf B."/>
            <person name="Duerre P."/>
            <person name="Daniel R."/>
        </authorList>
    </citation>
    <scope>NUCLEOTIDE SEQUENCE [LARGE SCALE GENOMIC DNA]</scope>
    <source>
        <strain evidence="11 12">DSM 3222</strain>
    </source>
</reference>
<keyword evidence="4" id="KW-0548">Nucleotidyltransferase</keyword>
<dbReference type="GO" id="GO:0016987">
    <property type="term" value="F:sigma factor activity"/>
    <property type="evidence" value="ECO:0007669"/>
    <property type="project" value="UniProtKB-KW"/>
</dbReference>